<organism evidence="1 2">
    <name type="scientific">Spirosoma endbachense</name>
    <dbReference type="NCBI Taxonomy" id="2666025"/>
    <lineage>
        <taxon>Bacteria</taxon>
        <taxon>Pseudomonadati</taxon>
        <taxon>Bacteroidota</taxon>
        <taxon>Cytophagia</taxon>
        <taxon>Cytophagales</taxon>
        <taxon>Cytophagaceae</taxon>
        <taxon>Spirosoma</taxon>
    </lineage>
</organism>
<accession>A0A6P1W2V6</accession>
<evidence type="ECO:0008006" key="3">
    <source>
        <dbReference type="Google" id="ProtNLM"/>
    </source>
</evidence>
<evidence type="ECO:0000313" key="1">
    <source>
        <dbReference type="EMBL" id="QHV99224.1"/>
    </source>
</evidence>
<dbReference type="KEGG" id="senf:GJR95_31295"/>
<proteinExistence type="predicted"/>
<dbReference type="AlphaFoldDB" id="A0A6P1W2V6"/>
<sequence>MDAKIGEALYDLLNTQIDLESLHEGRVTPVTFAQADSFSALYYNTKGLKKLACRTPDQTKQGLLEIGLVAKNSIELETLADTVNDVLDGYEGVHLGYQISLEINDDDFDETDPDIGAFYKRQFFDLTVTKL</sequence>
<evidence type="ECO:0000313" key="2">
    <source>
        <dbReference type="Proteomes" id="UP000464577"/>
    </source>
</evidence>
<protein>
    <recommendedName>
        <fullName evidence="3">DUF3168 domain-containing protein</fullName>
    </recommendedName>
</protein>
<dbReference type="Proteomes" id="UP000464577">
    <property type="component" value="Chromosome"/>
</dbReference>
<name>A0A6P1W2V6_9BACT</name>
<dbReference type="EMBL" id="CP045997">
    <property type="protein sequence ID" value="QHV99224.1"/>
    <property type="molecule type" value="Genomic_DNA"/>
</dbReference>
<gene>
    <name evidence="1" type="ORF">GJR95_31295</name>
</gene>
<keyword evidence="2" id="KW-1185">Reference proteome</keyword>
<dbReference type="RefSeq" id="WP_162389628.1">
    <property type="nucleotide sequence ID" value="NZ_CP045997.1"/>
</dbReference>
<reference evidence="1 2" key="1">
    <citation type="submission" date="2019-11" db="EMBL/GenBank/DDBJ databases">
        <title>Spirosoma endbachense sp. nov., isolated from a natural salt meadow.</title>
        <authorList>
            <person name="Rojas J."/>
            <person name="Ambika Manirajan B."/>
            <person name="Ratering S."/>
            <person name="Suarez C."/>
            <person name="Geissler-Plaum R."/>
            <person name="Schnell S."/>
        </authorList>
    </citation>
    <scope>NUCLEOTIDE SEQUENCE [LARGE SCALE GENOMIC DNA]</scope>
    <source>
        <strain evidence="1 2">I-24</strain>
    </source>
</reference>